<dbReference type="PANTHER" id="PTHR43792:SF1">
    <property type="entry name" value="N-ACETYLTRANSFERASE DOMAIN-CONTAINING PROTEIN"/>
    <property type="match status" value="1"/>
</dbReference>
<feature type="domain" description="N-acetyltransferase" evidence="1">
    <location>
        <begin position="11"/>
        <end position="164"/>
    </location>
</feature>
<dbReference type="Pfam" id="PF13302">
    <property type="entry name" value="Acetyltransf_3"/>
    <property type="match status" value="1"/>
</dbReference>
<protein>
    <submittedName>
        <fullName evidence="2">N-acetyltransferase</fullName>
    </submittedName>
</protein>
<organism evidence="2 3">
    <name type="scientific">Sphingomonas pokkalii</name>
    <dbReference type="NCBI Taxonomy" id="2175090"/>
    <lineage>
        <taxon>Bacteria</taxon>
        <taxon>Pseudomonadati</taxon>
        <taxon>Pseudomonadota</taxon>
        <taxon>Alphaproteobacteria</taxon>
        <taxon>Sphingomonadales</taxon>
        <taxon>Sphingomonadaceae</taxon>
        <taxon>Sphingomonas</taxon>
    </lineage>
</organism>
<accession>A0A2U0SA45</accession>
<dbReference type="RefSeq" id="WP_116467688.1">
    <property type="nucleotide sequence ID" value="NZ_QENQ01000001.1"/>
</dbReference>
<keyword evidence="3" id="KW-1185">Reference proteome</keyword>
<sequence length="181" mass="19902">MQVPVLETERLILRQHEAGDFEAWAAFHADPEVMRFLGGVQPRSTAWRGLCGMAGAWTIRGFSMFAVIERASGRWIGRIGPHAPEGWPGLEVGWGLTREAAGKGYAREAAIAAIDYAVDVLGWDAVIHTIDPENAASIRLAQALGAENRGPTRLPAPLEEFRVDCWAQTADQWRARRATLD</sequence>
<proteinExistence type="predicted"/>
<dbReference type="AlphaFoldDB" id="A0A2U0SA45"/>
<reference evidence="2 3" key="1">
    <citation type="submission" date="2018-05" db="EMBL/GenBank/DDBJ databases">
        <title>Description of Sphingomonas pokkalii sp nov, isolated from the rhizosphere of saline tolerant pokkali rice and its draft genome analysis.</title>
        <authorList>
            <person name="Menon R."/>
            <person name="Kumari S."/>
            <person name="Rameshkumar N."/>
        </authorList>
    </citation>
    <scope>NUCLEOTIDE SEQUENCE [LARGE SCALE GENOMIC DNA]</scope>
    <source>
        <strain evidence="2 3">L3B27</strain>
    </source>
</reference>
<keyword evidence="2" id="KW-0808">Transferase</keyword>
<dbReference type="PANTHER" id="PTHR43792">
    <property type="entry name" value="GNAT FAMILY, PUTATIVE (AFU_ORTHOLOGUE AFUA_3G00765)-RELATED-RELATED"/>
    <property type="match status" value="1"/>
</dbReference>
<dbReference type="EMBL" id="QENQ01000001">
    <property type="protein sequence ID" value="PVX28236.1"/>
    <property type="molecule type" value="Genomic_DNA"/>
</dbReference>
<evidence type="ECO:0000313" key="3">
    <source>
        <dbReference type="Proteomes" id="UP000245890"/>
    </source>
</evidence>
<dbReference type="InterPro" id="IPR051531">
    <property type="entry name" value="N-acetyltransferase"/>
</dbReference>
<dbReference type="GO" id="GO:0016747">
    <property type="term" value="F:acyltransferase activity, transferring groups other than amino-acyl groups"/>
    <property type="evidence" value="ECO:0007669"/>
    <property type="project" value="InterPro"/>
</dbReference>
<name>A0A2U0SA45_9SPHN</name>
<dbReference type="Proteomes" id="UP000245890">
    <property type="component" value="Unassembled WGS sequence"/>
</dbReference>
<comment type="caution">
    <text evidence="2">The sequence shown here is derived from an EMBL/GenBank/DDBJ whole genome shotgun (WGS) entry which is preliminary data.</text>
</comment>
<dbReference type="SUPFAM" id="SSF55729">
    <property type="entry name" value="Acyl-CoA N-acyltransferases (Nat)"/>
    <property type="match status" value="1"/>
</dbReference>
<dbReference type="Gene3D" id="3.40.630.30">
    <property type="match status" value="1"/>
</dbReference>
<dbReference type="InterPro" id="IPR016181">
    <property type="entry name" value="Acyl_CoA_acyltransferase"/>
</dbReference>
<dbReference type="PROSITE" id="PS51186">
    <property type="entry name" value="GNAT"/>
    <property type="match status" value="1"/>
</dbReference>
<evidence type="ECO:0000313" key="2">
    <source>
        <dbReference type="EMBL" id="PVX28236.1"/>
    </source>
</evidence>
<gene>
    <name evidence="2" type="ORF">DD559_01850</name>
</gene>
<evidence type="ECO:0000259" key="1">
    <source>
        <dbReference type="PROSITE" id="PS51186"/>
    </source>
</evidence>
<dbReference type="OrthoDB" id="6293260at2"/>
<dbReference type="InterPro" id="IPR000182">
    <property type="entry name" value="GNAT_dom"/>
</dbReference>